<protein>
    <recommendedName>
        <fullName evidence="11">Methyl-accepting chemotaxis protein</fullName>
    </recommendedName>
</protein>
<name>A0A6J5CW66_9BURK</name>
<evidence type="ECO:0000256" key="3">
    <source>
        <dbReference type="ARBA" id="ARBA00029447"/>
    </source>
</evidence>
<dbReference type="Pfam" id="PF00672">
    <property type="entry name" value="HAMP"/>
    <property type="match status" value="1"/>
</dbReference>
<evidence type="ECO:0008006" key="11">
    <source>
        <dbReference type="Google" id="ProtNLM"/>
    </source>
</evidence>
<feature type="transmembrane region" description="Helical" evidence="6">
    <location>
        <begin position="193"/>
        <end position="213"/>
    </location>
</feature>
<evidence type="ECO:0000256" key="4">
    <source>
        <dbReference type="PROSITE-ProRule" id="PRU00284"/>
    </source>
</evidence>
<dbReference type="PANTHER" id="PTHR43531">
    <property type="entry name" value="PROTEIN ICFG"/>
    <property type="match status" value="1"/>
</dbReference>
<dbReference type="GO" id="GO:0006935">
    <property type="term" value="P:chemotaxis"/>
    <property type="evidence" value="ECO:0007669"/>
    <property type="project" value="InterPro"/>
</dbReference>
<dbReference type="EMBL" id="CADIKC010000019">
    <property type="protein sequence ID" value="CAB3744919.1"/>
    <property type="molecule type" value="Genomic_DNA"/>
</dbReference>
<dbReference type="PROSITE" id="PS50885">
    <property type="entry name" value="HAMP"/>
    <property type="match status" value="1"/>
</dbReference>
<dbReference type="SUPFAM" id="SSF58104">
    <property type="entry name" value="Methyl-accepting chemotaxis protein (MCP) signaling domain"/>
    <property type="match status" value="1"/>
</dbReference>
<evidence type="ECO:0000259" key="7">
    <source>
        <dbReference type="PROSITE" id="PS50111"/>
    </source>
</evidence>
<dbReference type="InterPro" id="IPR024478">
    <property type="entry name" value="HlyB_4HB_MCP"/>
</dbReference>
<proteinExistence type="inferred from homology"/>
<evidence type="ECO:0000259" key="8">
    <source>
        <dbReference type="PROSITE" id="PS50885"/>
    </source>
</evidence>
<dbReference type="RefSeq" id="WP_175054755.1">
    <property type="nucleotide sequence ID" value="NZ_CADIKC010000019.1"/>
</dbReference>
<dbReference type="GO" id="GO:0007165">
    <property type="term" value="P:signal transduction"/>
    <property type="evidence" value="ECO:0007669"/>
    <property type="project" value="UniProtKB-KW"/>
</dbReference>
<dbReference type="InterPro" id="IPR003660">
    <property type="entry name" value="HAMP_dom"/>
</dbReference>
<feature type="domain" description="Methyl-accepting transducer" evidence="7">
    <location>
        <begin position="272"/>
        <end position="501"/>
    </location>
</feature>
<reference evidence="9 10" key="1">
    <citation type="submission" date="2020-04" db="EMBL/GenBank/DDBJ databases">
        <authorList>
            <person name="De Canck E."/>
        </authorList>
    </citation>
    <scope>NUCLEOTIDE SEQUENCE [LARGE SCALE GENOMIC DNA]</scope>
    <source>
        <strain evidence="9 10">LMG 24238</strain>
    </source>
</reference>
<dbReference type="InterPro" id="IPR051310">
    <property type="entry name" value="MCP_chemotaxis"/>
</dbReference>
<comment type="similarity">
    <text evidence="3">Belongs to the methyl-accepting chemotaxis (MCP) protein family.</text>
</comment>
<keyword evidence="10" id="KW-1185">Reference proteome</keyword>
<accession>A0A6J5CW66</accession>
<organism evidence="9 10">
    <name type="scientific">Paraburkholderia sediminicola</name>
    <dbReference type="NCBI Taxonomy" id="458836"/>
    <lineage>
        <taxon>Bacteria</taxon>
        <taxon>Pseudomonadati</taxon>
        <taxon>Pseudomonadota</taxon>
        <taxon>Betaproteobacteria</taxon>
        <taxon>Burkholderiales</taxon>
        <taxon>Burkholderiaceae</taxon>
        <taxon>Paraburkholderia</taxon>
    </lineage>
</organism>
<dbReference type="CDD" id="cd11386">
    <property type="entry name" value="MCP_signal"/>
    <property type="match status" value="1"/>
</dbReference>
<keyword evidence="2" id="KW-0488">Methylation</keyword>
<dbReference type="FunFam" id="1.10.287.950:FF:000001">
    <property type="entry name" value="Methyl-accepting chemotaxis sensory transducer"/>
    <property type="match status" value="1"/>
</dbReference>
<dbReference type="AlphaFoldDB" id="A0A6J5CW66"/>
<feature type="compositionally biased region" description="Basic and acidic residues" evidence="5">
    <location>
        <begin position="558"/>
        <end position="567"/>
    </location>
</feature>
<keyword evidence="4" id="KW-0807">Transducer</keyword>
<dbReference type="Pfam" id="PF12729">
    <property type="entry name" value="4HB_MCP_1"/>
    <property type="match status" value="1"/>
</dbReference>
<evidence type="ECO:0000256" key="5">
    <source>
        <dbReference type="SAM" id="MobiDB-lite"/>
    </source>
</evidence>
<keyword evidence="6" id="KW-0812">Transmembrane</keyword>
<dbReference type="GO" id="GO:0005886">
    <property type="term" value="C:plasma membrane"/>
    <property type="evidence" value="ECO:0007669"/>
    <property type="project" value="TreeGrafter"/>
</dbReference>
<dbReference type="Pfam" id="PF00015">
    <property type="entry name" value="MCPsignal"/>
    <property type="match status" value="1"/>
</dbReference>
<dbReference type="GO" id="GO:0004888">
    <property type="term" value="F:transmembrane signaling receptor activity"/>
    <property type="evidence" value="ECO:0007669"/>
    <property type="project" value="InterPro"/>
</dbReference>
<feature type="domain" description="HAMP" evidence="8">
    <location>
        <begin position="215"/>
        <end position="267"/>
    </location>
</feature>
<dbReference type="PANTHER" id="PTHR43531:SF14">
    <property type="entry name" value="METHYL-ACCEPTING CHEMOTAXIS PROTEIN I-RELATED"/>
    <property type="match status" value="1"/>
</dbReference>
<dbReference type="InterPro" id="IPR004090">
    <property type="entry name" value="Chemotax_Me-accpt_rcpt"/>
</dbReference>
<dbReference type="PRINTS" id="PR00260">
    <property type="entry name" value="CHEMTRNSDUCR"/>
</dbReference>
<dbReference type="InterPro" id="IPR004089">
    <property type="entry name" value="MCPsignal_dom"/>
</dbReference>
<evidence type="ECO:0000313" key="9">
    <source>
        <dbReference type="EMBL" id="CAB3744919.1"/>
    </source>
</evidence>
<dbReference type="Gene3D" id="1.10.287.950">
    <property type="entry name" value="Methyl-accepting chemotaxis protein"/>
    <property type="match status" value="1"/>
</dbReference>
<evidence type="ECO:0000256" key="6">
    <source>
        <dbReference type="SAM" id="Phobius"/>
    </source>
</evidence>
<dbReference type="PROSITE" id="PS50111">
    <property type="entry name" value="CHEMOTAXIS_TRANSDUC_2"/>
    <property type="match status" value="1"/>
</dbReference>
<feature type="region of interest" description="Disordered" evidence="5">
    <location>
        <begin position="532"/>
        <end position="567"/>
    </location>
</feature>
<evidence type="ECO:0000256" key="1">
    <source>
        <dbReference type="ARBA" id="ARBA00004370"/>
    </source>
</evidence>
<dbReference type="CDD" id="cd06225">
    <property type="entry name" value="HAMP"/>
    <property type="match status" value="1"/>
</dbReference>
<dbReference type="SMART" id="SM00283">
    <property type="entry name" value="MA"/>
    <property type="match status" value="1"/>
</dbReference>
<dbReference type="GeneID" id="97045922"/>
<evidence type="ECO:0000313" key="10">
    <source>
        <dbReference type="Proteomes" id="UP000494255"/>
    </source>
</evidence>
<keyword evidence="6" id="KW-0472">Membrane</keyword>
<dbReference type="Proteomes" id="UP000494255">
    <property type="component" value="Unassembled WGS sequence"/>
</dbReference>
<sequence length="567" mass="59873">MKAIGNLRIGVRLGIGFGATLVLLCLVGALGLVQASRIYDGTQELATDLLPSVQRLGDIRALVDEVRQASLSYLIATSASERQSQRSKHDAALNELARVWPQYEAVVGSAEELQLSNQIKAAWTTYLSLDKQLNELSDSGEEHFNDARSFAGGESSRAFSKVTEFIAQDIALNGQGAKDSGEQAAAVFHSASLLTYGLIGIAILLSLAVAFVISRSITVPIGVSVKIAQTVAQGDLTSNIEVSGKDETSHLLRALQHMSERLADLVGQVRSGSDSIATGAAQIAAGNADLSQRTEEQAASLEETAASMEELTSTVRQNTESARQGSTLAANASDIAHRGGDVMGRVIGTMHTISESSANVTDIIAVIEGIAFQTNILALNAAVEAARAGDQGRGFAVVAAEVRTLAQRSANAAKEIKGLITHSVERVKAGSDLVNEAGTAMGEVVQAVKRVSDLMEEITAASLEQHAGIEQVNTAVAQMDQVMQQNAALVEEASAAAQSVSAQSGTLREVVSIFRLGVDYSKPDLATPQAEDLWVPGREVEEPGRNYTSDESAFLSDPDLRHDSKKR</sequence>
<comment type="subcellular location">
    <subcellularLocation>
        <location evidence="1">Membrane</location>
    </subcellularLocation>
</comment>
<evidence type="ECO:0000256" key="2">
    <source>
        <dbReference type="ARBA" id="ARBA00022481"/>
    </source>
</evidence>
<dbReference type="SMART" id="SM00304">
    <property type="entry name" value="HAMP"/>
    <property type="match status" value="1"/>
</dbReference>
<keyword evidence="6" id="KW-1133">Transmembrane helix</keyword>
<gene>
    <name evidence="9" type="ORF">LMG24238_07381</name>
</gene>